<dbReference type="InterPro" id="IPR045351">
    <property type="entry name" value="DUF6531"/>
</dbReference>
<keyword evidence="1" id="KW-0175">Coiled coil</keyword>
<evidence type="ECO:0000259" key="3">
    <source>
        <dbReference type="Pfam" id="PF20148"/>
    </source>
</evidence>
<dbReference type="InterPro" id="IPR050708">
    <property type="entry name" value="T6SS_VgrG/RHS"/>
</dbReference>
<feature type="coiled-coil region" evidence="1">
    <location>
        <begin position="66"/>
        <end position="107"/>
    </location>
</feature>
<feature type="domain" description="DUF6531" evidence="3">
    <location>
        <begin position="857"/>
        <end position="910"/>
    </location>
</feature>
<sequence length="2805" mass="321031">MKRQSERLAGLPEVMAIRFFSTYFKLFLFLWLFYCCNATSAADLNDPALSDPFPLDQLYQRATRTGERLQAVYDRVQERLSEVKQEKDRLVALYERLRIDASELEADLDFRPDPSISVRFLPLKPPSELEPAVIIPPDLIHTTGFSRLVQSYRNATDASKSARWRSSFTQTAGIQAWEMLLRAPEVIYRYEIALAKARAAIIAYRNYLEKWQLAKAYMFDAMEITRRFPDDEEMVKERRVLIHGLRGRYAGEERRIDLRDYAEWQDTVLTMESKRDPIIDEIDATVETLAEHYPWISTQGELDDTEASGAPLTPERPRSARLPGLPASPLMSANLAPLGFRQLNDALYAARKFRALLQKPVWETMALYNVDVRLSELHFRELPGTGDPAFFRPEGLVPRFRGEPVKHHGVVSTFLRLETFRDTRISISDPTDVVCGVVNHMPEPMPEEEDETRTTGAGGLPDPTQLRERAETALRLVTGRIEIHEEDLERSLQLEQRLRDTYESYAEQARLMQNELQQIPDLAIYAPFPPTFERKRVGSEILGSIPFDLYNLSMLEQRRQLVVDMFQALTKTFDHLQNPGYSADALERASRWSARQALGFLHAAPVLLIDNHLLMTQRLLEDFYYGDYLEKWNLHREFIQKARALHLQQTAGRGETDLNEREQLRNEYRGKERLLHNKNHQAWEELVTARTTTLNELFREVEQLLRGIPEKLWDGRPWLYELPVANQNWPGSRDFKIIKDRFGELKSHWINITSLHLYLFFRHPADFGDLALKSQTLAFTLPAFEESEREPGGGLPSPFPSPAPGEAPRAPFVIIPRDASKPEGPRIVVLPRTREPFGKVSGYQEAPINAPFAGIGVHLADGSFVHRTSDITLRSWDDVDFDFVRSYRSNITYEGVMGPNWDFNYNQRLVPVGGERIPIKDAPLTYGEEFPRSDRTGRGSDLQFFDGDGRLFLYTFKKAEFRNTAIWGVWKGDALVSTYDAPAGRFDELLRIVILPDRNQRFSTDLDSSIVPSSIFYVRREKDGTRYFYNCHGLLTRIIDRTMFRELQFGYAGPFNPLTLTQTLSAVKLVHTGTVIKFEYELRSERGPPRLLRLVARSYHGLEKTVEYSYNDEGRLHEVTLPGSTEQNPIVLRYTYGDKNLLTTITSPREVARDGIHFLKNEYSNGRVSSQTWGVPPEDGGTYIFKYDGLSVEVTDPGKNRTVYTLKTESGNIVTERMTEMGAEEGKSWSTSFDYYPFLLWRRVNFPKGNAVEYGRDAKNDFITLDSEPYNKLNQGNIRSIARISKSGNKLEQFTYTYEPYFNEVETVTDGRHYTTTYKYEPGFKRFEAYQNGRAVKIIYPDLTTANGTVHKDIHEIIEWTPFGPLKITDVGKHVTNFIYASTPDGFFPITRQHPDSTTRNVTYDDWWNEKTIKDERDIVTKFEYDGRDRPTDRYDDVNGFNIHTSYKYDENDNVTRVEHEWKDTFDSSLHPALSRLPAQPRKHVRTYDYYVRGMLKSETVELDDAALTTTYYYDGYGNRRRIESPLSGVTQRFFNERNQLSRISKGSQSEVLITETFEYDGNGNLEKHIDNRDNATTYLYDDFDRFRGITDAAGNKIEHLLDDSNNIKRTRFFGHPGGPTPVADNNPQILLRDIEFEIDEHNHVHTRHDHVLEIKDGESVSNGILDTRYIYDKEGLLDFVIDSHGHKTDNDYDSRHRLTKVTDAAGNYTLRILDGNGNIEELHEHEAAQEGAAEPSGTYVTKSEYNSLNYQIAETDPLNRTTRFFWDSLGNLRAQVRKSGVPDGFATLYSWDALHRKKEKRTEWVRHKKEGGLWATKWDDLVTTYKYDLTGGALSLTIMEKLQGLEGDRNDEDFSSTTELHYDATGRHIKTVRPDGATFEVMEYNADGNPVLMKDANETKVTNTYDVLNRLVKRTIEPGDGIGGVTEEHYEYDGLGRMTAAGGEGYVGFSYDSLGRILSEQQASRARVDDEDNGRLKPAVAFRAGRPLTPREPKVVTTTYKDTDHLTVTYTYPTLQFQVEEQYDPLERVSSTVLRSKNEEKGRVAYRYIGKNRVSIRTYSNDTKTHYFYDDDRLLQGIAHFGPQGRKLPRQLEPPLSPEEMKAVWDDVRVLLRSEDPLFATSEPLLAAYFTLRDKEGNIYLHDHIHPLPQTQPNTDHWRQERRIFAYDSFNQIQSQKHFISLYRRERAGGSPLSETSAQYHQYRETGARMITDIVENYDPPTGLEGNVKRRELTIGRTAIGNVVRYNPIKVDRLDKLTDLIPPTENLISESFGYEFDKTGNMIRDKMNNIEYHYDYRGRLVSARSVDDGTSVRYQYDPFDRLILRDVELGPESDPQTIVTWFIYNGEACIEEFPFGPEVTPLNRGRTSYVWGGSPGELVWMSRVLDVSADTESAVRNYFVHEDFNGSAQFFSTLRLVEKAGMLEIHDWRWKRRAPSIGKETFLPLPALGTRYEAYFEGNLLGGRPLFDFEKPINFSSRHMEEFRAELTRRRWEMDSWVLSRILTPFGGPVAAGIEGLGWVARLGLIATGNTSPQWDRRLENALFIADVLASFGSLALAGPDKWTRMAGEVGGSPEMWLRARRLARWAQIKPHLPLIGARISAGRTAITPGGALQIDANAARLRVIQAASEGSNLADDPFLDNNILVWIYEKQAGALKFAQKYHGLMSIDLTVASEFVAGGRSLRALGELMREHDIRLLEAATDAEATIVMKGIGRTSLSNDIRIIATARKHGVHLASGDRNLIAGAVRASLESVAFGSNIEVRAFRFVDPAIPFYKRVISTLRAQGISTPRDYIGPLTDFPRAP</sequence>
<proteinExistence type="predicted"/>
<dbReference type="Gene3D" id="2.180.10.10">
    <property type="entry name" value="RHS repeat-associated core"/>
    <property type="match status" value="3"/>
</dbReference>
<gene>
    <name evidence="4" type="ORF">BROSI_A2853</name>
</gene>
<name>A0ABQ0K0S2_9BACT</name>
<organism evidence="4 5">
    <name type="scientific">Candidatus Brocadia sinica JPN1</name>
    <dbReference type="NCBI Taxonomy" id="1197129"/>
    <lineage>
        <taxon>Bacteria</taxon>
        <taxon>Pseudomonadati</taxon>
        <taxon>Planctomycetota</taxon>
        <taxon>Candidatus Brocadiia</taxon>
        <taxon>Candidatus Brocadiales</taxon>
        <taxon>Candidatus Brocadiaceae</taxon>
        <taxon>Candidatus Brocadia</taxon>
    </lineage>
</organism>
<feature type="region of interest" description="Disordered" evidence="2">
    <location>
        <begin position="300"/>
        <end position="320"/>
    </location>
</feature>
<evidence type="ECO:0000313" key="5">
    <source>
        <dbReference type="Proteomes" id="UP000032309"/>
    </source>
</evidence>
<keyword evidence="5" id="KW-1185">Reference proteome</keyword>
<dbReference type="InterPro" id="IPR029060">
    <property type="entry name" value="PIN-like_dom_sf"/>
</dbReference>
<dbReference type="Pfam" id="PF20148">
    <property type="entry name" value="DUF6531"/>
    <property type="match status" value="1"/>
</dbReference>
<dbReference type="PANTHER" id="PTHR32305">
    <property type="match status" value="1"/>
</dbReference>
<dbReference type="PANTHER" id="PTHR32305:SF15">
    <property type="entry name" value="PROTEIN RHSA-RELATED"/>
    <property type="match status" value="1"/>
</dbReference>
<dbReference type="Pfam" id="PF05593">
    <property type="entry name" value="RHS_repeat"/>
    <property type="match status" value="1"/>
</dbReference>
<comment type="caution">
    <text evidence="4">The sequence shown here is derived from an EMBL/GenBank/DDBJ whole genome shotgun (WGS) entry which is preliminary data.</text>
</comment>
<accession>A0ABQ0K0S2</accession>
<feature type="region of interest" description="Disordered" evidence="2">
    <location>
        <begin position="443"/>
        <end position="464"/>
    </location>
</feature>
<protein>
    <recommendedName>
        <fullName evidence="3">DUF6531 domain-containing protein</fullName>
    </recommendedName>
</protein>
<reference evidence="5" key="1">
    <citation type="journal article" date="2015" name="Genome Announc.">
        <title>Draft Genome Sequence of an Anaerobic Ammonium-Oxidizing Bacterium, "Candidatus Brocadia sinica".</title>
        <authorList>
            <person name="Oshiki M."/>
            <person name="Shinyako-Hata K."/>
            <person name="Satoh H."/>
            <person name="Okabe S."/>
        </authorList>
    </citation>
    <scope>NUCLEOTIDE SEQUENCE [LARGE SCALE GENOMIC DNA]</scope>
    <source>
        <strain evidence="5">JPN1</strain>
    </source>
</reference>
<evidence type="ECO:0000313" key="4">
    <source>
        <dbReference type="EMBL" id="GAN34317.1"/>
    </source>
</evidence>
<dbReference type="Proteomes" id="UP000032309">
    <property type="component" value="Unassembled WGS sequence"/>
</dbReference>
<dbReference type="EMBL" id="BAFN01000001">
    <property type="protein sequence ID" value="GAN34317.1"/>
    <property type="molecule type" value="Genomic_DNA"/>
</dbReference>
<dbReference type="SUPFAM" id="SSF88723">
    <property type="entry name" value="PIN domain-like"/>
    <property type="match status" value="1"/>
</dbReference>
<evidence type="ECO:0000256" key="1">
    <source>
        <dbReference type="SAM" id="Coils"/>
    </source>
</evidence>
<evidence type="ECO:0000256" key="2">
    <source>
        <dbReference type="SAM" id="MobiDB-lite"/>
    </source>
</evidence>
<dbReference type="InterPro" id="IPR031325">
    <property type="entry name" value="RHS_repeat"/>
</dbReference>